<dbReference type="EMBL" id="JAFELM010000030">
    <property type="protein sequence ID" value="MBM6618208.1"/>
    <property type="molecule type" value="Genomic_DNA"/>
</dbReference>
<dbReference type="RefSeq" id="WP_204203563.1">
    <property type="nucleotide sequence ID" value="NZ_JAFELM010000030.1"/>
</dbReference>
<name>A0ABS2DL60_9BACI</name>
<accession>A0ABS2DL60</accession>
<evidence type="ECO:0000256" key="1">
    <source>
        <dbReference type="SAM" id="MobiDB-lite"/>
    </source>
</evidence>
<evidence type="ECO:0000259" key="2">
    <source>
        <dbReference type="Pfam" id="PF01569"/>
    </source>
</evidence>
<dbReference type="PANTHER" id="PTHR34599">
    <property type="entry name" value="PEROXIDASE-RELATED"/>
    <property type="match status" value="1"/>
</dbReference>
<protein>
    <submittedName>
        <fullName evidence="3">Vanadium-dependent haloperoxidase</fullName>
    </submittedName>
</protein>
<dbReference type="InterPro" id="IPR052559">
    <property type="entry name" value="V-haloperoxidase"/>
</dbReference>
<evidence type="ECO:0000313" key="4">
    <source>
        <dbReference type="Proteomes" id="UP001518925"/>
    </source>
</evidence>
<dbReference type="CDD" id="cd03398">
    <property type="entry name" value="PAP2_haloperoxidase"/>
    <property type="match status" value="1"/>
</dbReference>
<feature type="region of interest" description="Disordered" evidence="1">
    <location>
        <begin position="1"/>
        <end position="25"/>
    </location>
</feature>
<gene>
    <name evidence="3" type="ORF">JR050_11115</name>
</gene>
<organism evidence="3 4">
    <name type="scientific">Bacillus suaedaesalsae</name>
    <dbReference type="NCBI Taxonomy" id="2810349"/>
    <lineage>
        <taxon>Bacteria</taxon>
        <taxon>Bacillati</taxon>
        <taxon>Bacillota</taxon>
        <taxon>Bacilli</taxon>
        <taxon>Bacillales</taxon>
        <taxon>Bacillaceae</taxon>
        <taxon>Bacillus</taxon>
    </lineage>
</organism>
<dbReference type="Gene3D" id="1.10.606.20">
    <property type="match status" value="1"/>
</dbReference>
<dbReference type="InterPro" id="IPR000326">
    <property type="entry name" value="PAP2/HPO"/>
</dbReference>
<dbReference type="PANTHER" id="PTHR34599:SF1">
    <property type="entry name" value="PHOSPHATIDIC ACID PHOSPHATASE TYPE 2_HALOPEROXIDASE DOMAIN-CONTAINING PROTEIN"/>
    <property type="match status" value="1"/>
</dbReference>
<dbReference type="Pfam" id="PF01569">
    <property type="entry name" value="PAP2"/>
    <property type="match status" value="1"/>
</dbReference>
<dbReference type="Proteomes" id="UP001518925">
    <property type="component" value="Unassembled WGS sequence"/>
</dbReference>
<feature type="domain" description="Phosphatidic acid phosphatase type 2/haloperoxidase" evidence="2">
    <location>
        <begin position="131"/>
        <end position="221"/>
    </location>
</feature>
<sequence>MSYEKWSELPYAGERTPPRNGEEPLASSWTLNYLNRDTEGSYVDADGKKINLTIKDPHQINWEQQLKKVLDAEQQLSEEDKLLATYWGTGVPTKQITPMMDILIDTYGVTAARAARMLAVMHSALNDAFVVTWDLKYEWDVARPNQLNQELETLLCTPRHPSYPSGHAVIAGCSEVMMSYFFPAERHKIKKLAEDCADSRLYALVHFPVDNSEGLRLGRQIGDLIIKEIRKQKDENLRPIDKPYTRSKRAKILPDLNSQAIPFNFPSNCSSLVRKEEQ</sequence>
<keyword evidence="4" id="KW-1185">Reference proteome</keyword>
<proteinExistence type="predicted"/>
<reference evidence="3 4" key="1">
    <citation type="submission" date="2021-02" db="EMBL/GenBank/DDBJ databases">
        <title>Bacillus sp. RD4P76, an endophyte from a halophyte.</title>
        <authorList>
            <person name="Sun J.-Q."/>
        </authorList>
    </citation>
    <scope>NUCLEOTIDE SEQUENCE [LARGE SCALE GENOMIC DNA]</scope>
    <source>
        <strain evidence="3 4">RD4P76</strain>
    </source>
</reference>
<evidence type="ECO:0000313" key="3">
    <source>
        <dbReference type="EMBL" id="MBM6618208.1"/>
    </source>
</evidence>
<dbReference type="SUPFAM" id="SSF48317">
    <property type="entry name" value="Acid phosphatase/Vanadium-dependent haloperoxidase"/>
    <property type="match status" value="1"/>
</dbReference>
<comment type="caution">
    <text evidence="3">The sequence shown here is derived from an EMBL/GenBank/DDBJ whole genome shotgun (WGS) entry which is preliminary data.</text>
</comment>
<dbReference type="InterPro" id="IPR036938">
    <property type="entry name" value="PAP2/HPO_sf"/>
</dbReference>